<feature type="coiled-coil region" evidence="1">
    <location>
        <begin position="735"/>
        <end position="822"/>
    </location>
</feature>
<keyword evidence="5" id="KW-1185">Reference proteome</keyword>
<dbReference type="RefSeq" id="XP_003676548.1">
    <property type="nucleotide sequence ID" value="XM_003676500.1"/>
</dbReference>
<feature type="transmembrane region" description="Helical" evidence="3">
    <location>
        <begin position="246"/>
        <end position="265"/>
    </location>
</feature>
<dbReference type="InParanoid" id="G0VFC2"/>
<dbReference type="FunCoup" id="G0VFC2">
    <property type="interactions" value="79"/>
</dbReference>
<gene>
    <name evidence="4" type="primary">NCAS0E01180</name>
    <name evidence="4" type="ordered locus">NCAS_0E01180</name>
</gene>
<keyword evidence="1" id="KW-0175">Coiled coil</keyword>
<dbReference type="EMBL" id="HE576756">
    <property type="protein sequence ID" value="CCC70188.1"/>
    <property type="molecule type" value="Genomic_DNA"/>
</dbReference>
<dbReference type="GeneID" id="96903820"/>
<feature type="region of interest" description="Disordered" evidence="2">
    <location>
        <begin position="98"/>
        <end position="119"/>
    </location>
</feature>
<feature type="compositionally biased region" description="Low complexity" evidence="2">
    <location>
        <begin position="337"/>
        <end position="352"/>
    </location>
</feature>
<dbReference type="HOGENOM" id="CLU_013934_0_0_1"/>
<organism evidence="4 5">
    <name type="scientific">Naumovozyma castellii</name>
    <name type="common">Yeast</name>
    <name type="synonym">Saccharomyces castellii</name>
    <dbReference type="NCBI Taxonomy" id="27288"/>
    <lineage>
        <taxon>Eukaryota</taxon>
        <taxon>Fungi</taxon>
        <taxon>Dikarya</taxon>
        <taxon>Ascomycota</taxon>
        <taxon>Saccharomycotina</taxon>
        <taxon>Saccharomycetes</taxon>
        <taxon>Saccharomycetales</taxon>
        <taxon>Saccharomycetaceae</taxon>
        <taxon>Naumovozyma</taxon>
    </lineage>
</organism>
<dbReference type="AlphaFoldDB" id="G0VFC2"/>
<dbReference type="OrthoDB" id="4158994at2759"/>
<feature type="transmembrane region" description="Helical" evidence="3">
    <location>
        <begin position="36"/>
        <end position="59"/>
    </location>
</feature>
<dbReference type="KEGG" id="ncs:NCAS_0E01180"/>
<feature type="region of interest" description="Disordered" evidence="2">
    <location>
        <begin position="1"/>
        <end position="20"/>
    </location>
</feature>
<feature type="coiled-coil region" evidence="1">
    <location>
        <begin position="916"/>
        <end position="943"/>
    </location>
</feature>
<reference key="2">
    <citation type="submission" date="2011-08" db="EMBL/GenBank/DDBJ databases">
        <title>Genome sequence of Naumovozyma castellii.</title>
        <authorList>
            <person name="Gordon J.L."/>
            <person name="Armisen D."/>
            <person name="Proux-Wera E."/>
            <person name="OhEigeartaigh S.S."/>
            <person name="Byrne K.P."/>
            <person name="Wolfe K.H."/>
        </authorList>
    </citation>
    <scope>NUCLEOTIDE SEQUENCE</scope>
    <source>
        <strain>Type strain:CBS 4309</strain>
    </source>
</reference>
<evidence type="ECO:0000313" key="5">
    <source>
        <dbReference type="Proteomes" id="UP000001640"/>
    </source>
</evidence>
<name>G0VFC2_NAUCA</name>
<evidence type="ECO:0000256" key="1">
    <source>
        <dbReference type="SAM" id="Coils"/>
    </source>
</evidence>
<dbReference type="eggNOG" id="ENOG502QSPS">
    <property type="taxonomic scope" value="Eukaryota"/>
</dbReference>
<evidence type="ECO:0008006" key="6">
    <source>
        <dbReference type="Google" id="ProtNLM"/>
    </source>
</evidence>
<dbReference type="OMA" id="CSYDIQF"/>
<feature type="coiled-coil region" evidence="1">
    <location>
        <begin position="855"/>
        <end position="889"/>
    </location>
</feature>
<proteinExistence type="predicted"/>
<evidence type="ECO:0000256" key="3">
    <source>
        <dbReference type="SAM" id="Phobius"/>
    </source>
</evidence>
<sequence>MKPKVKKEQSSTSGQASEEDPQPIAFAKKHRFKDTLALFVVFLSFNHFSSLCLLFAFVIATQCRNFIANCFISLFLSKKPSPCITEVAHLDQVETRKKSDSNTLPGKKTFRHTSSQSISNASTLTNQTIKKSVDGKSKISLPILLAEIIVATILKFFGGSYFISPIENLAMSTLASFLINDPSDCLSYATSCSVLYAVVFNLCQKLSPFLNARNYLLWKPPFHWDPSSTTTNNFGGTNGYNNTHSWLNLFFPLKLIYIMIYPQWLTLFEKYIRHLRYYLCFHIIVYQFTQSFMNPYYYNEASTSTSSSKNRSSNPLFKGKSFLKNENLNRSTQRVASNGSNRVVSSGNSNTNPHYQPETPNVQQQQQQQNNSNESRAPHLINNLKDATPTPYFTSTVKNYKVFDPIVTVAEDTNLQAVTTTFDDNENNLNKNISTNSTDNTTFKNQLFEMEIDLDNINQETNNLRTDLTVTSNLENFIRHLFKRKNQHLIPPLWSMFVTLKTTNFEKKYLNQYKKVVNNTLTPVSSYANANENEPQSNITPINSNNSISHTVITDPSDTLARKSVFNNADPAKAMAIIAQTTSDDYDQLNLVSTRMNIFNRDDNEYKVCIIDIGTHSITFHIENLHDGELIVLVNGLIWSEVSCALILERVGEEYVVVSGLVPSCSYDIQFVNRLDQTDDYLISDLMIRTSSILNNDSSNDKTEVSENFENLDFSFPSYYHRKFLSPLLTLKHSVLTTNANLADERNKIKKTKKEINKKLNSLRQEIDHFKGKIEQNATNDEKNTSKVDNLKIALQQNEKALKQLEEDLKRASEKELALEEDYLTKKDYHLQKELEFSKLEESLNKDLSLVKAKETKLQNEYNQLSSKKDKLSLRHEKLQKELDENNELFTVVKEQFVVKRENERLKRQEARIREISDFELGIKGLEQDISRLDAENDHIQGLLNGF</sequence>
<protein>
    <recommendedName>
        <fullName evidence="6">Protein NNF2</fullName>
    </recommendedName>
</protein>
<accession>G0VFC2</accession>
<evidence type="ECO:0000256" key="2">
    <source>
        <dbReference type="SAM" id="MobiDB-lite"/>
    </source>
</evidence>
<keyword evidence="3" id="KW-1133">Transmembrane helix</keyword>
<feature type="region of interest" description="Disordered" evidence="2">
    <location>
        <begin position="328"/>
        <end position="375"/>
    </location>
</feature>
<feature type="transmembrane region" description="Helical" evidence="3">
    <location>
        <begin position="139"/>
        <end position="163"/>
    </location>
</feature>
<evidence type="ECO:0000313" key="4">
    <source>
        <dbReference type="EMBL" id="CCC70188.1"/>
    </source>
</evidence>
<keyword evidence="3" id="KW-0812">Transmembrane</keyword>
<reference evidence="4 5" key="1">
    <citation type="journal article" date="2011" name="Proc. Natl. Acad. Sci. U.S.A.">
        <title>Evolutionary erosion of yeast sex chromosomes by mating-type switching accidents.</title>
        <authorList>
            <person name="Gordon J.L."/>
            <person name="Armisen D."/>
            <person name="Proux-Wera E."/>
            <person name="Oheigeartaigh S.S."/>
            <person name="Byrne K.P."/>
            <person name="Wolfe K.H."/>
        </authorList>
    </citation>
    <scope>NUCLEOTIDE SEQUENCE [LARGE SCALE GENOMIC DNA]</scope>
    <source>
        <strain evidence="5">ATCC 76901 / BCRC 22586 / CBS 4309 / NBRC 1992 / NRRL Y-12630</strain>
    </source>
</reference>
<keyword evidence="3" id="KW-0472">Membrane</keyword>
<dbReference type="STRING" id="1064592.G0VFC2"/>
<dbReference type="Proteomes" id="UP000001640">
    <property type="component" value="Chromosome 5"/>
</dbReference>